<organism evidence="2 3">
    <name type="scientific">Alternaria dauci</name>
    <dbReference type="NCBI Taxonomy" id="48095"/>
    <lineage>
        <taxon>Eukaryota</taxon>
        <taxon>Fungi</taxon>
        <taxon>Dikarya</taxon>
        <taxon>Ascomycota</taxon>
        <taxon>Pezizomycotina</taxon>
        <taxon>Dothideomycetes</taxon>
        <taxon>Pleosporomycetidae</taxon>
        <taxon>Pleosporales</taxon>
        <taxon>Pleosporineae</taxon>
        <taxon>Pleosporaceae</taxon>
        <taxon>Alternaria</taxon>
        <taxon>Alternaria sect. Porri</taxon>
    </lineage>
</organism>
<feature type="chain" id="PRO_5046106636" description="N2227-domain-containing protein" evidence="1">
    <location>
        <begin position="21"/>
        <end position="448"/>
    </location>
</feature>
<reference evidence="2 3" key="1">
    <citation type="submission" date="2024-09" db="EMBL/GenBank/DDBJ databases">
        <title>T2T genomes of carrot and Alternaria dauci and their utility for understanding host-pathogen interaction during carrot leaf blight disease.</title>
        <authorList>
            <person name="Liu W."/>
            <person name="Xu S."/>
            <person name="Ou C."/>
            <person name="Liu X."/>
            <person name="Zhuang F."/>
            <person name="Deng X.W."/>
        </authorList>
    </citation>
    <scope>NUCLEOTIDE SEQUENCE [LARGE SCALE GENOMIC DNA]</scope>
    <source>
        <strain evidence="2 3">A2016</strain>
    </source>
</reference>
<keyword evidence="1" id="KW-0732">Signal</keyword>
<dbReference type="PANTHER" id="PTHR12303">
    <property type="entry name" value="CARNOSINE N-METHYLTRANSFERASE"/>
    <property type="match status" value="1"/>
</dbReference>
<comment type="caution">
    <text evidence="2">The sequence shown here is derived from an EMBL/GenBank/DDBJ whole genome shotgun (WGS) entry which is preliminary data.</text>
</comment>
<dbReference type="Proteomes" id="UP001578633">
    <property type="component" value="Chromosome 1"/>
</dbReference>
<proteinExistence type="predicted"/>
<dbReference type="Pfam" id="PF07942">
    <property type="entry name" value="CARME"/>
    <property type="match status" value="1"/>
</dbReference>
<dbReference type="InterPro" id="IPR029063">
    <property type="entry name" value="SAM-dependent_MTases_sf"/>
</dbReference>
<evidence type="ECO:0000313" key="2">
    <source>
        <dbReference type="EMBL" id="KAL1801766.1"/>
    </source>
</evidence>
<keyword evidence="3" id="KW-1185">Reference proteome</keyword>
<dbReference type="RefSeq" id="XP_069312350.1">
    <property type="nucleotide sequence ID" value="XM_069447475.1"/>
</dbReference>
<dbReference type="SMART" id="SM01296">
    <property type="entry name" value="N2227"/>
    <property type="match status" value="1"/>
</dbReference>
<accession>A0ABR3UZ77</accession>
<dbReference type="GeneID" id="96082430"/>
<dbReference type="PANTHER" id="PTHR12303:SF13">
    <property type="match status" value="1"/>
</dbReference>
<evidence type="ECO:0008006" key="4">
    <source>
        <dbReference type="Google" id="ProtNLM"/>
    </source>
</evidence>
<dbReference type="InterPro" id="IPR012901">
    <property type="entry name" value="CARME"/>
</dbReference>
<dbReference type="CDD" id="cd02440">
    <property type="entry name" value="AdoMet_MTases"/>
    <property type="match status" value="1"/>
</dbReference>
<dbReference type="Gene3D" id="3.40.50.150">
    <property type="entry name" value="Vaccinia Virus protein VP39"/>
    <property type="match status" value="1"/>
</dbReference>
<dbReference type="EMBL" id="JBHGVX010000001">
    <property type="protein sequence ID" value="KAL1801766.1"/>
    <property type="molecule type" value="Genomic_DNA"/>
</dbReference>
<name>A0ABR3UZ77_9PLEO</name>
<dbReference type="SUPFAM" id="SSF53335">
    <property type="entry name" value="S-adenosyl-L-methionine-dependent methyltransferases"/>
    <property type="match status" value="1"/>
</dbReference>
<gene>
    <name evidence="2" type="ORF">ACET3X_002108</name>
</gene>
<protein>
    <recommendedName>
        <fullName evidence="4">N2227-domain-containing protein</fullName>
    </recommendedName>
</protein>
<feature type="signal peptide" evidence="1">
    <location>
        <begin position="1"/>
        <end position="20"/>
    </location>
</feature>
<evidence type="ECO:0000313" key="3">
    <source>
        <dbReference type="Proteomes" id="UP001578633"/>
    </source>
</evidence>
<sequence>MEPSLLLFIAGITSATLANAGTTNAKSQAYATKGASGADQVDFAVDNAQLAQNPLKMTAMHPSEAGDSPRHRQEKVHLLKRMDKKSGKWSTSHPRYRLLEALWAYTRYRERHMTELDRWRSLYKSVSKKQKKLLERVTGYEKKLDEIEELIYVNAAVSRSIVRYAMDFYGIDQAELDEHMKQAENDKRQSDKFATAQTLKHYVRDWADEGLKERNEAFPCILSTLRDIKAQSLGDASLKILLPGAGVGRLGHDVADLGGFEVTINEWSMFMNLGYRYMEAQKNANAITIHPFIDAMSHHATRADMARSVTVPNIAPNPGVLLVEGDFNTAFNDQSGHYDVIVTHFFIDTARNLMAYFDTIQRLLKPGGRWVNFGPLLYGTGPFVQLSLEEILDIVEEMGFEFEDLGDQCGELTFEHKKVRSTEAEYGFNRKALTRYAYLAQVWMARKT</sequence>
<evidence type="ECO:0000256" key="1">
    <source>
        <dbReference type="SAM" id="SignalP"/>
    </source>
</evidence>